<reference evidence="2 3" key="1">
    <citation type="submission" date="2018-02" db="EMBL/GenBank/DDBJ databases">
        <title>Acetobacter orientalis genome.</title>
        <authorList>
            <person name="Nakashima N."/>
            <person name="Tamura T."/>
        </authorList>
    </citation>
    <scope>NUCLEOTIDE SEQUENCE [LARGE SCALE GENOMIC DNA]</scope>
    <source>
        <strain evidence="2 3">FAN1</strain>
    </source>
</reference>
<feature type="transmembrane region" description="Helical" evidence="1">
    <location>
        <begin position="109"/>
        <end position="128"/>
    </location>
</feature>
<keyword evidence="1" id="KW-0472">Membrane</keyword>
<accession>A0A2Z5ZDW3</accession>
<evidence type="ECO:0000313" key="3">
    <source>
        <dbReference type="Proteomes" id="UP000270034"/>
    </source>
</evidence>
<dbReference type="EMBL" id="AP018515">
    <property type="protein sequence ID" value="BBC78718.1"/>
    <property type="molecule type" value="Genomic_DNA"/>
</dbReference>
<proteinExistence type="predicted"/>
<organism evidence="2 3">
    <name type="scientific">Acetobacter orientalis</name>
    <dbReference type="NCBI Taxonomy" id="146474"/>
    <lineage>
        <taxon>Bacteria</taxon>
        <taxon>Pseudomonadati</taxon>
        <taxon>Pseudomonadota</taxon>
        <taxon>Alphaproteobacteria</taxon>
        <taxon>Acetobacterales</taxon>
        <taxon>Acetobacteraceae</taxon>
        <taxon>Acetobacter</taxon>
    </lineage>
</organism>
<gene>
    <name evidence="2" type="ORF">AcetOrient_orf00536</name>
</gene>
<name>A0A2Z5ZDW3_9PROT</name>
<evidence type="ECO:0000313" key="2">
    <source>
        <dbReference type="EMBL" id="BBC78718.1"/>
    </source>
</evidence>
<protein>
    <submittedName>
        <fullName evidence="2">Uncharacterized protein</fullName>
    </submittedName>
</protein>
<evidence type="ECO:0000256" key="1">
    <source>
        <dbReference type="SAM" id="Phobius"/>
    </source>
</evidence>
<dbReference type="KEGG" id="aot:AcetOri_orf00536"/>
<keyword evidence="1" id="KW-1133">Transmembrane helix</keyword>
<sequence>MLRSIMNPTQSGGAHAPDDELRPVVMQHTKDIAALQQDVGEIRRSQGAMSDAMIAMRSEAAQWRTNNDQKTALLQNSISDLAREIAVRNGVDQERNRQSNERTQALKRLSTWIGILCTVLGLIGTTLFSSQTFDTAVWGYFHTHPKLESQSNALDK</sequence>
<dbReference type="Proteomes" id="UP000270034">
    <property type="component" value="Chromosome"/>
</dbReference>
<dbReference type="AlphaFoldDB" id="A0A2Z5ZDW3"/>
<keyword evidence="1" id="KW-0812">Transmembrane</keyword>